<accession>A0A6A6KPM6</accession>
<protein>
    <submittedName>
        <fullName evidence="1">Uncharacterized protein</fullName>
    </submittedName>
</protein>
<name>A0A6A6KPM6_HEVBR</name>
<proteinExistence type="predicted"/>
<evidence type="ECO:0000313" key="2">
    <source>
        <dbReference type="Proteomes" id="UP000467840"/>
    </source>
</evidence>
<dbReference type="Proteomes" id="UP000467840">
    <property type="component" value="Chromosome 8"/>
</dbReference>
<evidence type="ECO:0000313" key="1">
    <source>
        <dbReference type="EMBL" id="KAF2289868.1"/>
    </source>
</evidence>
<sequence length="168" mass="19138">MANEDDDVQAVFDEVNVLLQEDDQGNRKHKSRLGGPGERVRTGRVGYTLRFEVHDSDDEYYNSDELFTEFDSEENSSKKLARPMESSIGHFEHSCGRVFDNFHNTSKWLASAYLEVFRIDPEWSLNGLIGRVREDYSLTIVGIDPNNFIFPIAYAAMLVENKDSCSGS</sequence>
<dbReference type="AlphaFoldDB" id="A0A6A6KPM6"/>
<comment type="caution">
    <text evidence="1">The sequence shown here is derived from an EMBL/GenBank/DDBJ whole genome shotgun (WGS) entry which is preliminary data.</text>
</comment>
<organism evidence="1 2">
    <name type="scientific">Hevea brasiliensis</name>
    <name type="common">Para rubber tree</name>
    <name type="synonym">Siphonia brasiliensis</name>
    <dbReference type="NCBI Taxonomy" id="3981"/>
    <lineage>
        <taxon>Eukaryota</taxon>
        <taxon>Viridiplantae</taxon>
        <taxon>Streptophyta</taxon>
        <taxon>Embryophyta</taxon>
        <taxon>Tracheophyta</taxon>
        <taxon>Spermatophyta</taxon>
        <taxon>Magnoliopsida</taxon>
        <taxon>eudicotyledons</taxon>
        <taxon>Gunneridae</taxon>
        <taxon>Pentapetalae</taxon>
        <taxon>rosids</taxon>
        <taxon>fabids</taxon>
        <taxon>Malpighiales</taxon>
        <taxon>Euphorbiaceae</taxon>
        <taxon>Crotonoideae</taxon>
        <taxon>Micrandreae</taxon>
        <taxon>Hevea</taxon>
    </lineage>
</organism>
<reference evidence="1 2" key="1">
    <citation type="journal article" date="2020" name="Mol. Plant">
        <title>The Chromosome-Based Rubber Tree Genome Provides New Insights into Spurge Genome Evolution and Rubber Biosynthesis.</title>
        <authorList>
            <person name="Liu J."/>
            <person name="Shi C."/>
            <person name="Shi C.C."/>
            <person name="Li W."/>
            <person name="Zhang Q.J."/>
            <person name="Zhang Y."/>
            <person name="Li K."/>
            <person name="Lu H.F."/>
            <person name="Shi C."/>
            <person name="Zhu S.T."/>
            <person name="Xiao Z.Y."/>
            <person name="Nan H."/>
            <person name="Yue Y."/>
            <person name="Zhu X.G."/>
            <person name="Wu Y."/>
            <person name="Hong X.N."/>
            <person name="Fan G.Y."/>
            <person name="Tong Y."/>
            <person name="Zhang D."/>
            <person name="Mao C.L."/>
            <person name="Liu Y.L."/>
            <person name="Hao S.J."/>
            <person name="Liu W.Q."/>
            <person name="Lv M.Q."/>
            <person name="Zhang H.B."/>
            <person name="Liu Y."/>
            <person name="Hu-Tang G.R."/>
            <person name="Wang J.P."/>
            <person name="Wang J.H."/>
            <person name="Sun Y.H."/>
            <person name="Ni S.B."/>
            <person name="Chen W.B."/>
            <person name="Zhang X.C."/>
            <person name="Jiao Y.N."/>
            <person name="Eichler E.E."/>
            <person name="Li G.H."/>
            <person name="Liu X."/>
            <person name="Gao L.Z."/>
        </authorList>
    </citation>
    <scope>NUCLEOTIDE SEQUENCE [LARGE SCALE GENOMIC DNA]</scope>
    <source>
        <strain evidence="2">cv. GT1</strain>
        <tissue evidence="1">Leaf</tissue>
    </source>
</reference>
<keyword evidence="2" id="KW-1185">Reference proteome</keyword>
<dbReference type="EMBL" id="JAAGAX010000016">
    <property type="protein sequence ID" value="KAF2289868.1"/>
    <property type="molecule type" value="Genomic_DNA"/>
</dbReference>
<gene>
    <name evidence="1" type="ORF">GH714_038947</name>
</gene>